<dbReference type="PANTHER" id="PTHR11006">
    <property type="entry name" value="PROTEIN ARGININE N-METHYLTRANSFERASE"/>
    <property type="match status" value="1"/>
</dbReference>
<evidence type="ECO:0000313" key="16">
    <source>
        <dbReference type="Proteomes" id="UP000887568"/>
    </source>
</evidence>
<sequence>MAVVFEGISLRSLSDHGDILQRTEAVLRLEVVTENEEPIVSIYNGHFSQGTNAQQMLRFSLNSSDVTCCQASKHTYLVNMQGRSVLLHFASDFELSRFHNIVNGAKHNASTAVKESVFTERTEEASSSQYFQFYGYLSQQQNMMQDYIRTSTYQKAMLQNSEDFRNKVVLDMGAGSAILSFFAIQAGAKKVYAIEASSIAEQAQKLVEANKLADRIKILAGKIEEVHVPEQVDIIISEPMGYMLFNERMLESYLHAKKFLKPGGKMFPTIGELHCAPFSDDAIYMEQFTKANFWYQQSFHGVNLTRLREEALQEYLRQPIVDTFDIRICLARSQKYTVDFLKAHETDLHRIEIPLCFVAHGSGAVHGLAFWFDVAFCGTMQTVWLSTAPTEPLTHWYQVRCLLRAPIYVKQGQTMSGKVVLIANKRQSYDIDIELQSDSSGARSNNRLDLKNPFFHYTGQQPQPPTGCHETSPSEKYWDSMPQTAMVNGMADSNSMQVAPVQQSMAQSFNLIPLANAEPISHTGILPGGTTQRQQTFSIPSSVGTLMSNGSLPFMQNGHQAAYTTANPAAAVVAAAAFPVVAPAQFSIVGATDQLSLQPGTVIIQGQPGVQG</sequence>
<dbReference type="Pfam" id="PF06325">
    <property type="entry name" value="PrmA"/>
    <property type="match status" value="1"/>
</dbReference>
<dbReference type="InterPro" id="IPR011993">
    <property type="entry name" value="PH-like_dom_sf"/>
</dbReference>
<dbReference type="Gene3D" id="2.30.29.30">
    <property type="entry name" value="Pleckstrin-homology domain (PH domain)/Phosphotyrosine-binding domain (PTB)"/>
    <property type="match status" value="1"/>
</dbReference>
<dbReference type="GO" id="GO:0070611">
    <property type="term" value="F:histone H3R2 methyltransferase activity"/>
    <property type="evidence" value="ECO:0007669"/>
    <property type="project" value="TreeGrafter"/>
</dbReference>
<evidence type="ECO:0000256" key="3">
    <source>
        <dbReference type="ARBA" id="ARBA00011925"/>
    </source>
</evidence>
<dbReference type="GO" id="GO:0005737">
    <property type="term" value="C:cytoplasm"/>
    <property type="evidence" value="ECO:0007669"/>
    <property type="project" value="UniProtKB-SubCell"/>
</dbReference>
<proteinExistence type="predicted"/>
<organism evidence="15 16">
    <name type="scientific">Patiria miniata</name>
    <name type="common">Bat star</name>
    <name type="synonym">Asterina miniata</name>
    <dbReference type="NCBI Taxonomy" id="46514"/>
    <lineage>
        <taxon>Eukaryota</taxon>
        <taxon>Metazoa</taxon>
        <taxon>Echinodermata</taxon>
        <taxon>Eleutherozoa</taxon>
        <taxon>Asterozoa</taxon>
        <taxon>Asteroidea</taxon>
        <taxon>Valvatacea</taxon>
        <taxon>Valvatida</taxon>
        <taxon>Asterinidae</taxon>
        <taxon>Patiria</taxon>
    </lineage>
</organism>
<keyword evidence="4" id="KW-0963">Cytoplasm</keyword>
<dbReference type="InterPro" id="IPR025799">
    <property type="entry name" value="Arg_MeTrfase"/>
</dbReference>
<dbReference type="FunFam" id="2.70.160.11:FF:000002">
    <property type="entry name" value="Probable histone-arginine methyltransferase CARM1"/>
    <property type="match status" value="1"/>
</dbReference>
<evidence type="ECO:0000256" key="10">
    <source>
        <dbReference type="ARBA" id="ARBA00023163"/>
    </source>
</evidence>
<evidence type="ECO:0000259" key="14">
    <source>
        <dbReference type="Pfam" id="PF22528"/>
    </source>
</evidence>
<feature type="domain" description="Protein arginine N-methyltransferase" evidence="14">
    <location>
        <begin position="272"/>
        <end position="436"/>
    </location>
</feature>
<name>A0A914AS72_PATMI</name>
<dbReference type="Gene3D" id="2.70.160.11">
    <property type="entry name" value="Hnrnp arginine n-methyltransferase1"/>
    <property type="match status" value="1"/>
</dbReference>
<evidence type="ECO:0000256" key="9">
    <source>
        <dbReference type="ARBA" id="ARBA00023015"/>
    </source>
</evidence>
<evidence type="ECO:0000256" key="8">
    <source>
        <dbReference type="ARBA" id="ARBA00022853"/>
    </source>
</evidence>
<dbReference type="GO" id="GO:0032259">
    <property type="term" value="P:methylation"/>
    <property type="evidence" value="ECO:0007669"/>
    <property type="project" value="UniProtKB-KW"/>
</dbReference>
<dbReference type="GO" id="GO:0035242">
    <property type="term" value="F:protein-arginine omega-N asymmetric methyltransferase activity"/>
    <property type="evidence" value="ECO:0007669"/>
    <property type="project" value="UniProtKB-EC"/>
</dbReference>
<dbReference type="OMA" id="GIGDGMD"/>
<dbReference type="InterPro" id="IPR029063">
    <property type="entry name" value="SAM-dependent_MTases_sf"/>
</dbReference>
<evidence type="ECO:0000256" key="4">
    <source>
        <dbReference type="ARBA" id="ARBA00022490"/>
    </source>
</evidence>
<evidence type="ECO:0000256" key="5">
    <source>
        <dbReference type="ARBA" id="ARBA00022603"/>
    </source>
</evidence>
<keyword evidence="10" id="KW-0804">Transcription</keyword>
<keyword evidence="11" id="KW-0539">Nucleus</keyword>
<evidence type="ECO:0000256" key="13">
    <source>
        <dbReference type="PROSITE-ProRule" id="PRU01015"/>
    </source>
</evidence>
<comment type="catalytic activity">
    <reaction evidence="12">
        <text>L-arginyl-[protein] + 2 S-adenosyl-L-methionine = N(omega),N(omega)-dimethyl-L-arginyl-[protein] + 2 S-adenosyl-L-homocysteine + 2 H(+)</text>
        <dbReference type="Rhea" id="RHEA:48096"/>
        <dbReference type="Rhea" id="RHEA-COMP:10532"/>
        <dbReference type="Rhea" id="RHEA-COMP:11991"/>
        <dbReference type="ChEBI" id="CHEBI:15378"/>
        <dbReference type="ChEBI" id="CHEBI:29965"/>
        <dbReference type="ChEBI" id="CHEBI:57856"/>
        <dbReference type="ChEBI" id="CHEBI:59789"/>
        <dbReference type="ChEBI" id="CHEBI:61897"/>
        <dbReference type="EC" id="2.1.1.319"/>
    </reaction>
</comment>
<keyword evidence="7 13" id="KW-0949">S-adenosyl-L-methionine</keyword>
<dbReference type="Proteomes" id="UP000887568">
    <property type="component" value="Unplaced"/>
</dbReference>
<evidence type="ECO:0000256" key="6">
    <source>
        <dbReference type="ARBA" id="ARBA00022679"/>
    </source>
</evidence>
<keyword evidence="5 13" id="KW-0489">Methyltransferase</keyword>
<dbReference type="Pfam" id="PF22528">
    <property type="entry name" value="PRMT_C"/>
    <property type="match status" value="1"/>
</dbReference>
<dbReference type="SUPFAM" id="SSF53335">
    <property type="entry name" value="S-adenosyl-L-methionine-dependent methyltransferases"/>
    <property type="match status" value="1"/>
</dbReference>
<evidence type="ECO:0000256" key="7">
    <source>
        <dbReference type="ARBA" id="ARBA00022691"/>
    </source>
</evidence>
<dbReference type="EnsemblMetazoa" id="XM_038210977.1">
    <property type="protein sequence ID" value="XP_038066905.1"/>
    <property type="gene ID" value="LOC119736940"/>
</dbReference>
<reference evidence="15" key="1">
    <citation type="submission" date="2022-11" db="UniProtKB">
        <authorList>
            <consortium name="EnsemblMetazoa"/>
        </authorList>
    </citation>
    <scope>IDENTIFICATION</scope>
</reference>
<dbReference type="FunFam" id="3.40.50.150:FF:000031">
    <property type="entry name" value="Putative Histone-arginine methyltransferase CARM1"/>
    <property type="match status" value="1"/>
</dbReference>
<evidence type="ECO:0000256" key="11">
    <source>
        <dbReference type="ARBA" id="ARBA00023242"/>
    </source>
</evidence>
<dbReference type="CDD" id="cd02440">
    <property type="entry name" value="AdoMet_MTases"/>
    <property type="match status" value="1"/>
</dbReference>
<dbReference type="AlphaFoldDB" id="A0A914AS72"/>
<keyword evidence="6 13" id="KW-0808">Transferase</keyword>
<keyword evidence="9" id="KW-0805">Transcription regulation</keyword>
<protein>
    <recommendedName>
        <fullName evidence="3">type I protein arginine methyltransferase</fullName>
        <ecNumber evidence="3">2.1.1.319</ecNumber>
    </recommendedName>
</protein>
<dbReference type="GeneID" id="119736940"/>
<comment type="subcellular location">
    <subcellularLocation>
        <location evidence="2">Cytoplasm</location>
    </subcellularLocation>
    <subcellularLocation>
        <location evidence="1">Nucleus</location>
    </subcellularLocation>
</comment>
<accession>A0A914AS72</accession>
<evidence type="ECO:0000313" key="15">
    <source>
        <dbReference type="EnsemblMetazoa" id="XP_038066905.1"/>
    </source>
</evidence>
<dbReference type="EC" id="2.1.1.319" evidence="3"/>
<dbReference type="RefSeq" id="XP_038066905.1">
    <property type="nucleotide sequence ID" value="XM_038210977.1"/>
</dbReference>
<dbReference type="PANTHER" id="PTHR11006:SF10">
    <property type="entry name" value="HISTONE-ARGININE METHYLTRANSFERASE CARMER-RELATED"/>
    <property type="match status" value="1"/>
</dbReference>
<dbReference type="GO" id="GO:0005634">
    <property type="term" value="C:nucleus"/>
    <property type="evidence" value="ECO:0007669"/>
    <property type="project" value="UniProtKB-SubCell"/>
</dbReference>
<evidence type="ECO:0000256" key="12">
    <source>
        <dbReference type="ARBA" id="ARBA00049086"/>
    </source>
</evidence>
<dbReference type="PROSITE" id="PS51678">
    <property type="entry name" value="SAM_MT_PRMT"/>
    <property type="match status" value="1"/>
</dbReference>
<evidence type="ECO:0000256" key="1">
    <source>
        <dbReference type="ARBA" id="ARBA00004123"/>
    </source>
</evidence>
<evidence type="ECO:0000256" key="2">
    <source>
        <dbReference type="ARBA" id="ARBA00004496"/>
    </source>
</evidence>
<keyword evidence="8" id="KW-0156">Chromatin regulator</keyword>
<dbReference type="CTD" id="10498"/>
<keyword evidence="16" id="KW-1185">Reference proteome</keyword>
<dbReference type="InterPro" id="IPR055135">
    <property type="entry name" value="PRMT_dom"/>
</dbReference>
<dbReference type="Pfam" id="PF11531">
    <property type="entry name" value="CARM1"/>
    <property type="match status" value="1"/>
</dbReference>
<dbReference type="OrthoDB" id="7848332at2759"/>
<dbReference type="Gene3D" id="3.40.50.150">
    <property type="entry name" value="Vaccinia Virus protein VP39"/>
    <property type="match status" value="1"/>
</dbReference>